<feature type="domain" description="FHA" evidence="3">
    <location>
        <begin position="103"/>
        <end position="154"/>
    </location>
</feature>
<gene>
    <name evidence="5" type="ORF">HNR40_006145</name>
</gene>
<feature type="binding site" evidence="2">
    <location>
        <begin position="759"/>
        <end position="766"/>
    </location>
    <ligand>
        <name>ATP</name>
        <dbReference type="ChEBI" id="CHEBI:30616"/>
    </ligand>
</feature>
<dbReference type="EMBL" id="JACHIN010000008">
    <property type="protein sequence ID" value="MBB5080658.1"/>
    <property type="molecule type" value="Genomic_DNA"/>
</dbReference>
<comment type="caution">
    <text evidence="5">The sequence shown here is derived from an EMBL/GenBank/DDBJ whole genome shotgun (WGS) entry which is preliminary data.</text>
</comment>
<evidence type="ECO:0000259" key="4">
    <source>
        <dbReference type="PROSITE" id="PS50901"/>
    </source>
</evidence>
<dbReference type="PROSITE" id="PS50901">
    <property type="entry name" value="FTSK"/>
    <property type="match status" value="1"/>
</dbReference>
<keyword evidence="1" id="KW-0597">Phosphoprotein</keyword>
<dbReference type="Proteomes" id="UP000568380">
    <property type="component" value="Unassembled WGS sequence"/>
</dbReference>
<organism evidence="5 6">
    <name type="scientific">Nonomuraea endophytica</name>
    <dbReference type="NCBI Taxonomy" id="714136"/>
    <lineage>
        <taxon>Bacteria</taxon>
        <taxon>Bacillati</taxon>
        <taxon>Actinomycetota</taxon>
        <taxon>Actinomycetes</taxon>
        <taxon>Streptosporangiales</taxon>
        <taxon>Streptosporangiaceae</taxon>
        <taxon>Nonomuraea</taxon>
    </lineage>
</organism>
<dbReference type="Pfam" id="PF01580">
    <property type="entry name" value="FtsK_SpoIIIE"/>
    <property type="match status" value="1"/>
</dbReference>
<keyword evidence="2" id="KW-0067">ATP-binding</keyword>
<evidence type="ECO:0000259" key="3">
    <source>
        <dbReference type="PROSITE" id="PS50006"/>
    </source>
</evidence>
<dbReference type="CDD" id="cd00060">
    <property type="entry name" value="FHA"/>
    <property type="match status" value="1"/>
</dbReference>
<evidence type="ECO:0000256" key="2">
    <source>
        <dbReference type="PROSITE-ProRule" id="PRU00289"/>
    </source>
</evidence>
<feature type="domain" description="FtsK" evidence="4">
    <location>
        <begin position="741"/>
        <end position="908"/>
    </location>
</feature>
<dbReference type="SUPFAM" id="SSF49879">
    <property type="entry name" value="SMAD/FHA domain"/>
    <property type="match status" value="1"/>
</dbReference>
<dbReference type="InterPro" id="IPR008984">
    <property type="entry name" value="SMAD_FHA_dom_sf"/>
</dbReference>
<dbReference type="GO" id="GO:0005524">
    <property type="term" value="F:ATP binding"/>
    <property type="evidence" value="ECO:0007669"/>
    <property type="project" value="UniProtKB-UniRule"/>
</dbReference>
<name>A0A7W8A9E1_9ACTN</name>
<dbReference type="SMART" id="SM00382">
    <property type="entry name" value="AAA"/>
    <property type="match status" value="2"/>
</dbReference>
<reference evidence="5 6" key="1">
    <citation type="submission" date="2020-08" db="EMBL/GenBank/DDBJ databases">
        <title>Genomic Encyclopedia of Type Strains, Phase IV (KMG-IV): sequencing the most valuable type-strain genomes for metagenomic binning, comparative biology and taxonomic classification.</title>
        <authorList>
            <person name="Goeker M."/>
        </authorList>
    </citation>
    <scope>NUCLEOTIDE SEQUENCE [LARGE SCALE GENOMIC DNA]</scope>
    <source>
        <strain evidence="5 6">DSM 45385</strain>
    </source>
</reference>
<dbReference type="PROSITE" id="PS50006">
    <property type="entry name" value="FHA_DOMAIN"/>
    <property type="match status" value="1"/>
</dbReference>
<proteinExistence type="predicted"/>
<dbReference type="InterPro" id="IPR000253">
    <property type="entry name" value="FHA_dom"/>
</dbReference>
<dbReference type="RefSeq" id="WP_184967293.1">
    <property type="nucleotide sequence ID" value="NZ_JACHIN010000008.1"/>
</dbReference>
<dbReference type="InterPro" id="IPR027417">
    <property type="entry name" value="P-loop_NTPase"/>
</dbReference>
<dbReference type="Gene3D" id="3.40.50.300">
    <property type="entry name" value="P-loop containing nucleotide triphosphate hydrolases"/>
    <property type="match status" value="4"/>
</dbReference>
<evidence type="ECO:0000256" key="1">
    <source>
        <dbReference type="ARBA" id="ARBA00022553"/>
    </source>
</evidence>
<protein>
    <submittedName>
        <fullName evidence="5">S-DNA-T family DNA segregation ATPase FtsK/SpoIIIE</fullName>
    </submittedName>
</protein>
<sequence>MIIRLTVRDPELAAAHDLEVAAEPGTKLATLLGALPPRPCYAGSAKLDPEATFADGPLVSGMVLGVGEPARDERARPAGTTGGLRVVGGPDAGRLVWLAPGAHVVGRDHDAAVRLVRDHRVSRLHVRLEVSVTGELTVTDLGSTNGTLVGGEPVSGSVRLPPGEILQVGDDLLRWVPLPAARPHAVRGSDGMIAFDRGLARREAGTPSDQVPDELDLTLAALREGPGLWSRDAASPDGLVLRVGVTGEPAVPAVVDLREAGVLGVVGPRPPVDGLVRWLLVQLATLRAPAELRLVILAEEGGEHLAWTRWLPHLRGGERVPCLIGTTEETRAERVAELLALIADPPEGEEVVVLLDGARSLRELPGLREVLRDGPAAGVYTICADRRGMSECLAVCELDGTDLLLTRAGDGLPAPIRPEYVDAEAAERIARALAPLRDRAEPDTPARLLDLLGMETPAVRWPDAPVTKVVVGTAVSGTVSVDVAADSRLRLGGAGPDLARALVAALLLANPPDALALVLVGESLRPFAPCPHVTGWFPAWETRMGTALNAEAQRRTALLAAHADLPPRLVVIAEEEHAPPQPVESAQLGMHLVLVTALTSRSRGLGMIMRTGGEPRLFRTAGLGHPPPSWGAPARVRVVSWAELGDPRPADPPVAMPTDLESTVAEIVSAAERRGARPPFRPIPPPLPDVLHDPVRLPPTFPYAAPYGRIPPLAAPYGLTPEVRKGLLVPYGLADDPAHQAQPVAALDLRGTDRLLVAGRTGSGRTTFARTLISALTRHPAWIYAIEDKPGELAAYTTHCGAVVSPGEPDRIRRVFTWLAGEAERRLAAGPGDPLIVLVVDGWERFERPDARSLMRILRRLVTRGPSVGIHTVAAGRRDNVLFSRRLLLGHGPPGRAADAATGQAVQIAVPAEPRTPLTAARPFPPMPGSVEPGELGRVTGLAIGMGGQDVTTIGLDPLGAGPHAVLVSGPPGSGRSAAALLIAGALLERGVDVLVIAPPGSPVAALAGARVLTGTAFSDEELRAAVAGRQRFAVVVDDFEQVAVTAADRPTLLDEAASSLGAHVLVLAGDATQILEGRPHPLAAVVTEVFRSGARVVLNPRDRAAALIHGLVLENDEHVSGPPGRGYLSVSGRTVLVQLARGSRA</sequence>
<dbReference type="SUPFAM" id="SSF52540">
    <property type="entry name" value="P-loop containing nucleoside triphosphate hydrolases"/>
    <property type="match status" value="2"/>
</dbReference>
<dbReference type="InterPro" id="IPR003593">
    <property type="entry name" value="AAA+_ATPase"/>
</dbReference>
<evidence type="ECO:0000313" key="5">
    <source>
        <dbReference type="EMBL" id="MBB5080658.1"/>
    </source>
</evidence>
<dbReference type="GO" id="GO:0003677">
    <property type="term" value="F:DNA binding"/>
    <property type="evidence" value="ECO:0007669"/>
    <property type="project" value="InterPro"/>
</dbReference>
<dbReference type="AlphaFoldDB" id="A0A7W8A9E1"/>
<dbReference type="Pfam" id="PF00498">
    <property type="entry name" value="FHA"/>
    <property type="match status" value="1"/>
</dbReference>
<dbReference type="InterPro" id="IPR002543">
    <property type="entry name" value="FtsK_dom"/>
</dbReference>
<keyword evidence="2" id="KW-0547">Nucleotide-binding</keyword>
<dbReference type="Gene3D" id="2.60.200.20">
    <property type="match status" value="1"/>
</dbReference>
<accession>A0A7W8A9E1</accession>
<keyword evidence="6" id="KW-1185">Reference proteome</keyword>
<evidence type="ECO:0000313" key="6">
    <source>
        <dbReference type="Proteomes" id="UP000568380"/>
    </source>
</evidence>
<dbReference type="SMART" id="SM00240">
    <property type="entry name" value="FHA"/>
    <property type="match status" value="1"/>
</dbReference>